<organism evidence="1 2">
    <name type="scientific">Bauhinia variegata</name>
    <name type="common">Purple orchid tree</name>
    <name type="synonym">Phanera variegata</name>
    <dbReference type="NCBI Taxonomy" id="167791"/>
    <lineage>
        <taxon>Eukaryota</taxon>
        <taxon>Viridiplantae</taxon>
        <taxon>Streptophyta</taxon>
        <taxon>Embryophyta</taxon>
        <taxon>Tracheophyta</taxon>
        <taxon>Spermatophyta</taxon>
        <taxon>Magnoliopsida</taxon>
        <taxon>eudicotyledons</taxon>
        <taxon>Gunneridae</taxon>
        <taxon>Pentapetalae</taxon>
        <taxon>rosids</taxon>
        <taxon>fabids</taxon>
        <taxon>Fabales</taxon>
        <taxon>Fabaceae</taxon>
        <taxon>Cercidoideae</taxon>
        <taxon>Cercideae</taxon>
        <taxon>Bauhiniinae</taxon>
        <taxon>Bauhinia</taxon>
    </lineage>
</organism>
<name>A0ACB9LTA9_BAUVA</name>
<accession>A0ACB9LTA9</accession>
<sequence>MALLSFIPRSPFLSSEKPKPLFSSSIFSPATQFSPVTLYSLSPTRHVRFPLLRLRSSVSGSNSDSDSTLDEDADKPSGSLAKIADEWCEKSEAEPEASNSKLPDSDPPQYEDEWEEVGAEGEYDEWCENSEAEAEPDASNSKLPDSDLPQYEDEWEEVGAEGEYADKGNGSASTTVKVESEAVYNKLGDLKRALVDTLSGTEFGFRAGAEVRAEVSELVTQLEAANPTLAPVEQPGLLNGNWVLLYTASSELLPLLAAGVTPLLKVDKISQIINTSSSTIVNSVTFSSPFAYFSFSASANFEVRTPTRIQVTFKEGTIQPPEIKSRIDLPESVDIFGQKLSLLSVQQSFSPLQDVVANVSRGLSGLPPLKVPVPGERTSSWLITTYLDDDLRISRGDGGLFILAREGSPLLDQ</sequence>
<gene>
    <name evidence="1" type="ORF">L6164_027416</name>
</gene>
<evidence type="ECO:0000313" key="1">
    <source>
        <dbReference type="EMBL" id="KAI4314514.1"/>
    </source>
</evidence>
<protein>
    <submittedName>
        <fullName evidence="1">Uncharacterized protein</fullName>
    </submittedName>
</protein>
<keyword evidence="2" id="KW-1185">Reference proteome</keyword>
<reference evidence="1 2" key="1">
    <citation type="journal article" date="2022" name="DNA Res.">
        <title>Chromosomal-level genome assembly of the orchid tree Bauhinia variegata (Leguminosae; Cercidoideae) supports the allotetraploid origin hypothesis of Bauhinia.</title>
        <authorList>
            <person name="Zhong Y."/>
            <person name="Chen Y."/>
            <person name="Zheng D."/>
            <person name="Pang J."/>
            <person name="Liu Y."/>
            <person name="Luo S."/>
            <person name="Meng S."/>
            <person name="Qian L."/>
            <person name="Wei D."/>
            <person name="Dai S."/>
            <person name="Zhou R."/>
        </authorList>
    </citation>
    <scope>NUCLEOTIDE SEQUENCE [LARGE SCALE GENOMIC DNA]</scope>
    <source>
        <strain evidence="1">BV-YZ2020</strain>
    </source>
</reference>
<dbReference type="EMBL" id="CM039436">
    <property type="protein sequence ID" value="KAI4314514.1"/>
    <property type="molecule type" value="Genomic_DNA"/>
</dbReference>
<dbReference type="Proteomes" id="UP000828941">
    <property type="component" value="Chromosome 11"/>
</dbReference>
<comment type="caution">
    <text evidence="1">The sequence shown here is derived from an EMBL/GenBank/DDBJ whole genome shotgun (WGS) entry which is preliminary data.</text>
</comment>
<evidence type="ECO:0000313" key="2">
    <source>
        <dbReference type="Proteomes" id="UP000828941"/>
    </source>
</evidence>
<proteinExistence type="predicted"/>